<dbReference type="SMART" id="SM00320">
    <property type="entry name" value="WD40"/>
    <property type="match status" value="7"/>
</dbReference>
<dbReference type="PANTHER" id="PTHR15574:SF65">
    <property type="entry name" value="TRANSDUCIN_WD40 REPEAT-LIKE SUPERFAMILY PROTEIN"/>
    <property type="match status" value="1"/>
</dbReference>
<protein>
    <submittedName>
        <fullName evidence="5">WD domain, G-beta repeat</fullName>
    </submittedName>
</protein>
<gene>
    <name evidence="5" type="ORF">MUK42_14777</name>
</gene>
<reference evidence="5" key="1">
    <citation type="submission" date="2022-05" db="EMBL/GenBank/DDBJ databases">
        <title>The Musa troglodytarum L. genome provides insights into the mechanism of non-climacteric behaviour and enrichment of carotenoids.</title>
        <authorList>
            <person name="Wang J."/>
        </authorList>
    </citation>
    <scope>NUCLEOTIDE SEQUENCE</scope>
    <source>
        <tissue evidence="5">Leaf</tissue>
    </source>
</reference>
<organism evidence="5 6">
    <name type="scientific">Musa troglodytarum</name>
    <name type="common">fe'i banana</name>
    <dbReference type="NCBI Taxonomy" id="320322"/>
    <lineage>
        <taxon>Eukaryota</taxon>
        <taxon>Viridiplantae</taxon>
        <taxon>Streptophyta</taxon>
        <taxon>Embryophyta</taxon>
        <taxon>Tracheophyta</taxon>
        <taxon>Spermatophyta</taxon>
        <taxon>Magnoliopsida</taxon>
        <taxon>Liliopsida</taxon>
        <taxon>Zingiberales</taxon>
        <taxon>Musaceae</taxon>
        <taxon>Musa</taxon>
    </lineage>
</organism>
<feature type="repeat" description="WD" evidence="3">
    <location>
        <begin position="97"/>
        <end position="129"/>
    </location>
</feature>
<evidence type="ECO:0000256" key="4">
    <source>
        <dbReference type="SAM" id="MobiDB-lite"/>
    </source>
</evidence>
<dbReference type="Gene3D" id="2.130.10.10">
    <property type="entry name" value="YVTN repeat-like/Quinoprotein amine dehydrogenase"/>
    <property type="match status" value="1"/>
</dbReference>
<feature type="repeat" description="WD" evidence="3">
    <location>
        <begin position="396"/>
        <end position="427"/>
    </location>
</feature>
<dbReference type="OrthoDB" id="4869960at2759"/>
<dbReference type="InterPro" id="IPR015943">
    <property type="entry name" value="WD40/YVTN_repeat-like_dom_sf"/>
</dbReference>
<dbReference type="AlphaFoldDB" id="A0A9E7LCE1"/>
<dbReference type="GO" id="GO:0080008">
    <property type="term" value="C:Cul4-RING E3 ubiquitin ligase complex"/>
    <property type="evidence" value="ECO:0007669"/>
    <property type="project" value="TreeGrafter"/>
</dbReference>
<feature type="region of interest" description="Disordered" evidence="4">
    <location>
        <begin position="503"/>
        <end position="524"/>
    </location>
</feature>
<dbReference type="SUPFAM" id="SSF50978">
    <property type="entry name" value="WD40 repeat-like"/>
    <property type="match status" value="1"/>
</dbReference>
<keyword evidence="2" id="KW-0677">Repeat</keyword>
<evidence type="ECO:0000256" key="2">
    <source>
        <dbReference type="ARBA" id="ARBA00022737"/>
    </source>
</evidence>
<evidence type="ECO:0000256" key="3">
    <source>
        <dbReference type="PROSITE-ProRule" id="PRU00221"/>
    </source>
</evidence>
<dbReference type="EMBL" id="CP097511">
    <property type="protein sequence ID" value="URE48321.1"/>
    <property type="molecule type" value="Genomic_DNA"/>
</dbReference>
<dbReference type="InterPro" id="IPR001680">
    <property type="entry name" value="WD40_rpt"/>
</dbReference>
<accession>A0A9E7LCE1</accession>
<dbReference type="Proteomes" id="UP001055439">
    <property type="component" value="Chromosome 9"/>
</dbReference>
<dbReference type="PANTHER" id="PTHR15574">
    <property type="entry name" value="WD REPEAT DOMAIN-CONTAINING FAMILY"/>
    <property type="match status" value="1"/>
</dbReference>
<evidence type="ECO:0000313" key="5">
    <source>
        <dbReference type="EMBL" id="URE48321.1"/>
    </source>
</evidence>
<dbReference type="InterPro" id="IPR045151">
    <property type="entry name" value="DCAF8"/>
</dbReference>
<sequence length="524" mass="58693">MNPIFHQFKSNKQEEELNGEIRRPPVIVAGFYERAVAAALIWPRDIMVMPSEASRHGGSGLEEIWKRELGPSRPRFFARRVGGSEALVKRMVSYGNLCGHKGCVNTIHFNPAGDLLVSGSDDKGIILWNWESKYKKFTYASGHMDNVFQALIMPFTEDRTIITSAADGQVRVGQIADNGIVTTKQLGTHHGRVHKLAIEPGSPHIFYSCGEDGLIQHFDLRSHAPTKLFLCSSFSDNKQPVRLNTIVIDPCNPYYFSVGGFDEYARVYDIRNYQWDASSSSDQPVNTYCPRHLIGSDNVHITGLAYSYMSELLVSYNDELIYLFARDMGLGPNPRSAPAANLDKIDQPQVYAGHRNSQTVKGVSFFGPSDEYVVSGSDCGHVYIWKKKHGDLVWMMAGDKHIVNCVEPHPFFPFLASSGYDKNVKLWTPGRATSPLPRNVEEIMAANKRGREARARVSLSPDVIMHVLRLQRRQALAYIEHRPSTADLESDEDDDREAFVLGFSDPETAEEGSNADPREVVILE</sequence>
<dbReference type="PROSITE" id="PS50294">
    <property type="entry name" value="WD_REPEATS_REGION"/>
    <property type="match status" value="1"/>
</dbReference>
<proteinExistence type="predicted"/>
<dbReference type="InterPro" id="IPR036322">
    <property type="entry name" value="WD40_repeat_dom_sf"/>
</dbReference>
<keyword evidence="1 3" id="KW-0853">WD repeat</keyword>
<evidence type="ECO:0000256" key="1">
    <source>
        <dbReference type="ARBA" id="ARBA00022574"/>
    </source>
</evidence>
<name>A0A9E7LCE1_9LILI</name>
<dbReference type="GO" id="GO:0005737">
    <property type="term" value="C:cytoplasm"/>
    <property type="evidence" value="ECO:0007669"/>
    <property type="project" value="TreeGrafter"/>
</dbReference>
<keyword evidence="6" id="KW-1185">Reference proteome</keyword>
<evidence type="ECO:0000313" key="6">
    <source>
        <dbReference type="Proteomes" id="UP001055439"/>
    </source>
</evidence>
<dbReference type="Pfam" id="PF00400">
    <property type="entry name" value="WD40"/>
    <property type="match status" value="3"/>
</dbReference>
<dbReference type="PROSITE" id="PS50082">
    <property type="entry name" value="WD_REPEATS_2"/>
    <property type="match status" value="2"/>
</dbReference>